<sequence length="75" mass="8248">MAWQHNKKVLSTFIHSGSQWSWANLDGGTGWKRIKEGSPDGCTNLTVLLNTAFANNRTVHVDIDASGLITTAYMI</sequence>
<accession>A0ABV5V626</accession>
<organism evidence="1 2">
    <name type="scientific">Ornithinimicrobium kibberense</name>
    <dbReference type="NCBI Taxonomy" id="282060"/>
    <lineage>
        <taxon>Bacteria</taxon>
        <taxon>Bacillati</taxon>
        <taxon>Actinomycetota</taxon>
        <taxon>Actinomycetes</taxon>
        <taxon>Micrococcales</taxon>
        <taxon>Ornithinimicrobiaceae</taxon>
        <taxon>Ornithinimicrobium</taxon>
    </lineage>
</organism>
<evidence type="ECO:0000313" key="1">
    <source>
        <dbReference type="EMBL" id="MFB9733276.1"/>
    </source>
</evidence>
<dbReference type="Proteomes" id="UP001589613">
    <property type="component" value="Unassembled WGS sequence"/>
</dbReference>
<protein>
    <submittedName>
        <fullName evidence="1">Uncharacterized protein</fullName>
    </submittedName>
</protein>
<gene>
    <name evidence="1" type="ORF">ACFFN0_14605</name>
</gene>
<keyword evidence="2" id="KW-1185">Reference proteome</keyword>
<dbReference type="EMBL" id="JBHMAX010000028">
    <property type="protein sequence ID" value="MFB9733276.1"/>
    <property type="molecule type" value="Genomic_DNA"/>
</dbReference>
<reference evidence="1 2" key="1">
    <citation type="submission" date="2024-09" db="EMBL/GenBank/DDBJ databases">
        <authorList>
            <person name="Sun Q."/>
            <person name="Mori K."/>
        </authorList>
    </citation>
    <scope>NUCLEOTIDE SEQUENCE [LARGE SCALE GENOMIC DNA]</scope>
    <source>
        <strain evidence="1 2">JCM 12763</strain>
    </source>
</reference>
<evidence type="ECO:0000313" key="2">
    <source>
        <dbReference type="Proteomes" id="UP001589613"/>
    </source>
</evidence>
<dbReference type="RefSeq" id="WP_141338607.1">
    <property type="nucleotide sequence ID" value="NZ_JBHMAX010000028.1"/>
</dbReference>
<comment type="caution">
    <text evidence="1">The sequence shown here is derived from an EMBL/GenBank/DDBJ whole genome shotgun (WGS) entry which is preliminary data.</text>
</comment>
<proteinExistence type="predicted"/>
<name>A0ABV5V626_9MICO</name>